<keyword evidence="1" id="KW-0472">Membrane</keyword>
<reference evidence="7" key="1">
    <citation type="journal article" date="2006" name="Science">
        <title>Ancient noncoding elements conserved in the human genome.</title>
        <authorList>
            <person name="Venkatesh B."/>
            <person name="Kirkness E.F."/>
            <person name="Loh Y.H."/>
            <person name="Halpern A.L."/>
            <person name="Lee A.P."/>
            <person name="Johnson J."/>
            <person name="Dandona N."/>
            <person name="Viswanathan L.D."/>
            <person name="Tay A."/>
            <person name="Venter J.C."/>
            <person name="Strausberg R.L."/>
            <person name="Brenner S."/>
        </authorList>
    </citation>
    <scope>NUCLEOTIDE SEQUENCE [LARGE SCALE GENOMIC DNA]</scope>
</reference>
<dbReference type="Pfam" id="PF15149">
    <property type="entry name" value="CATSPERB_C"/>
    <property type="match status" value="1"/>
</dbReference>
<dbReference type="GO" id="GO:0005929">
    <property type="term" value="C:cilium"/>
    <property type="evidence" value="ECO:0007669"/>
    <property type="project" value="TreeGrafter"/>
</dbReference>
<feature type="domain" description="CATSPERB Ig-like" evidence="5">
    <location>
        <begin position="535"/>
        <end position="622"/>
    </location>
</feature>
<dbReference type="InterPro" id="IPR053904">
    <property type="entry name" value="CATSPERB_Ig-like"/>
</dbReference>
<dbReference type="Proteomes" id="UP000314986">
    <property type="component" value="Unassembled WGS sequence"/>
</dbReference>
<dbReference type="Ensembl" id="ENSCMIT00000030493.1">
    <property type="protein sequence ID" value="ENSCMIP00000030027.1"/>
    <property type="gene ID" value="ENSCMIG00000012950.1"/>
</dbReference>
<dbReference type="GO" id="GO:0036128">
    <property type="term" value="C:CatSper complex"/>
    <property type="evidence" value="ECO:0007669"/>
    <property type="project" value="InterPro"/>
</dbReference>
<feature type="domain" description="Cation channel sperm-associated protein subunit beta C-terminal" evidence="2">
    <location>
        <begin position="626"/>
        <end position="878"/>
    </location>
</feature>
<sequence>MTEGTLLDIARDINLIVTKTSFTSNEEKWINIRPTLCALLIEGCTGINVLNLKLTNYHLIIQTTHGFFISQDLRSVNNTGDQLKFEIMHLNLPQINHRLLLLSYNEQCLTTETNFSGDFLSIIEKENALTGKINSCIYIMIPITEWHLCLSDLALRDYGQTNTIIIAVVWDKQRSTKITLAYQHKRAVVYVYRMENFLGSNKKIFPEFYFELDFLPEGMFVHPSNHVIYVYGSQVWFSKDGGNYFQLILSLRQENVVRSIICLRNHVVIFVTNKGNAFYTSPGLTRYVSLGKLEKKRSVLHCDHLGTLLRITFDPPLNNNLKVETIDLDALLEADDTGFDSILALQFLTDKQAVFHEFTTLKPLAFNVHVRHFSEFHVGKSLKMRAGGLGEIVAVYEKHNIPGFISAAVVNIIEHYNADPFTAKVLSNILVVENKVNGTIFLRLEPGDVGFEASDVEKTVVVPGISSFLIIEVLSPKRVKVKATNKDVLGDRRIFDKGMWILYDFGIKNGRRWRIIENKCTTRIQDINGIEMIPLKHLDHNDTVSITFKAFSSKLDTWVFQLSVGNPIQVNIRNEQYWIDSGTIVLNIRATSLFYKKGYSTLLVYIPGASLRCFLTSFTIILVCSCPPGKYIIHRLPISINREYWLNCNRPPFTTCKALKTLPANYRPPSKYGISIPLSENIYNADPQQPRMRDFYKISKESGHYKQCALKMSREECGCTDEMKLSSYAIYSDCRERVFSILYPVHNLSISLYMKRPGMNDIPLGVPYFITITEVNNRTNWKIIGNNIDPSLKKLRKYFSLTLSSIPYSAQGLFLKLLGSELYHFRVTVIPGVSFCELVEEFQIYVEDPPMAFPFQTLISMITAMLLGAVLIIYFFIHRSYNNSSHPTNWIDSNVRRLIKRFSKLKRKT</sequence>
<dbReference type="PANTHER" id="PTHR14705">
    <property type="entry name" value="CATION CHANNEL SPERM-ASSOCIATED PROTEIN SUBUNIT BETA"/>
    <property type="match status" value="1"/>
</dbReference>
<reference evidence="6" key="4">
    <citation type="submission" date="2025-08" db="UniProtKB">
        <authorList>
            <consortium name="Ensembl"/>
        </authorList>
    </citation>
    <scope>IDENTIFICATION</scope>
</reference>
<feature type="domain" description="Cation channel sperm-associated auxiliary subunit beta 2nd" evidence="3">
    <location>
        <begin position="22"/>
        <end position="313"/>
    </location>
</feature>
<accession>A0A4W3ILQ5</accession>
<dbReference type="Pfam" id="PF22830">
    <property type="entry name" value="CATSPERB_head"/>
    <property type="match status" value="1"/>
</dbReference>
<evidence type="ECO:0000259" key="3">
    <source>
        <dbReference type="Pfam" id="PF21548"/>
    </source>
</evidence>
<reference evidence="6" key="5">
    <citation type="submission" date="2025-09" db="UniProtKB">
        <authorList>
            <consortium name="Ensembl"/>
        </authorList>
    </citation>
    <scope>IDENTIFICATION</scope>
</reference>
<dbReference type="InterPro" id="IPR048788">
    <property type="entry name" value="CATSPERB_2nd"/>
</dbReference>
<reference evidence="7" key="2">
    <citation type="journal article" date="2007" name="PLoS Biol.">
        <title>Survey sequencing and comparative analysis of the elephant shark (Callorhinchus milii) genome.</title>
        <authorList>
            <person name="Venkatesh B."/>
            <person name="Kirkness E.F."/>
            <person name="Loh Y.H."/>
            <person name="Halpern A.L."/>
            <person name="Lee A.P."/>
            <person name="Johnson J."/>
            <person name="Dandona N."/>
            <person name="Viswanathan L.D."/>
            <person name="Tay A."/>
            <person name="Venter J.C."/>
            <person name="Strausberg R.L."/>
            <person name="Brenner S."/>
        </authorList>
    </citation>
    <scope>NUCLEOTIDE SEQUENCE [LARGE SCALE GENOMIC DNA]</scope>
</reference>
<evidence type="ECO:0008006" key="8">
    <source>
        <dbReference type="Google" id="ProtNLM"/>
    </source>
</evidence>
<dbReference type="InterPro" id="IPR053903">
    <property type="entry name" value="CATSPERB_head"/>
</dbReference>
<dbReference type="PANTHER" id="PTHR14705:SF0">
    <property type="entry name" value="CATION CHANNEL SPERM-ASSOCIATED AUXILIARY SUBUNIT BETA"/>
    <property type="match status" value="1"/>
</dbReference>
<keyword evidence="7" id="KW-1185">Reference proteome</keyword>
<dbReference type="Pfam" id="PF21548">
    <property type="entry name" value="CATSPERB_2nd"/>
    <property type="match status" value="1"/>
</dbReference>
<evidence type="ECO:0000313" key="6">
    <source>
        <dbReference type="Ensembl" id="ENSCMIP00000030027.1"/>
    </source>
</evidence>
<evidence type="ECO:0000259" key="2">
    <source>
        <dbReference type="Pfam" id="PF15149"/>
    </source>
</evidence>
<feature type="domain" description="CATSPERB head" evidence="4">
    <location>
        <begin position="343"/>
        <end position="517"/>
    </location>
</feature>
<feature type="transmembrane region" description="Helical" evidence="1">
    <location>
        <begin position="858"/>
        <end position="877"/>
    </location>
</feature>
<name>A0A4W3ILQ5_CALMI</name>
<organism evidence="6 7">
    <name type="scientific">Callorhinchus milii</name>
    <name type="common">Ghost shark</name>
    <dbReference type="NCBI Taxonomy" id="7868"/>
    <lineage>
        <taxon>Eukaryota</taxon>
        <taxon>Metazoa</taxon>
        <taxon>Chordata</taxon>
        <taxon>Craniata</taxon>
        <taxon>Vertebrata</taxon>
        <taxon>Chondrichthyes</taxon>
        <taxon>Holocephali</taxon>
        <taxon>Chimaeriformes</taxon>
        <taxon>Callorhinchidae</taxon>
        <taxon>Callorhinchus</taxon>
    </lineage>
</organism>
<keyword evidence="1" id="KW-1133">Transmembrane helix</keyword>
<reference evidence="7" key="3">
    <citation type="journal article" date="2014" name="Nature">
        <title>Elephant shark genome provides unique insights into gnathostome evolution.</title>
        <authorList>
            <consortium name="International Elephant Shark Genome Sequencing Consortium"/>
            <person name="Venkatesh B."/>
            <person name="Lee A.P."/>
            <person name="Ravi V."/>
            <person name="Maurya A.K."/>
            <person name="Lian M.M."/>
            <person name="Swann J.B."/>
            <person name="Ohta Y."/>
            <person name="Flajnik M.F."/>
            <person name="Sutoh Y."/>
            <person name="Kasahara M."/>
            <person name="Hoon S."/>
            <person name="Gangu V."/>
            <person name="Roy S.W."/>
            <person name="Irimia M."/>
            <person name="Korzh V."/>
            <person name="Kondrychyn I."/>
            <person name="Lim Z.W."/>
            <person name="Tay B.H."/>
            <person name="Tohari S."/>
            <person name="Kong K.W."/>
            <person name="Ho S."/>
            <person name="Lorente-Galdos B."/>
            <person name="Quilez J."/>
            <person name="Marques-Bonet T."/>
            <person name="Raney B.J."/>
            <person name="Ingham P.W."/>
            <person name="Tay A."/>
            <person name="Hillier L.W."/>
            <person name="Minx P."/>
            <person name="Boehm T."/>
            <person name="Wilson R.K."/>
            <person name="Brenner S."/>
            <person name="Warren W.C."/>
        </authorList>
    </citation>
    <scope>NUCLEOTIDE SEQUENCE [LARGE SCALE GENOMIC DNA]</scope>
</reference>
<dbReference type="AlphaFoldDB" id="A0A4W3ILQ5"/>
<dbReference type="Pfam" id="PF22831">
    <property type="entry name" value="CATSPERB_Ig-like"/>
    <property type="match status" value="1"/>
</dbReference>
<evidence type="ECO:0000256" key="1">
    <source>
        <dbReference type="SAM" id="Phobius"/>
    </source>
</evidence>
<evidence type="ECO:0000259" key="4">
    <source>
        <dbReference type="Pfam" id="PF22830"/>
    </source>
</evidence>
<evidence type="ECO:0000313" key="7">
    <source>
        <dbReference type="Proteomes" id="UP000314986"/>
    </source>
</evidence>
<dbReference type="InterPro" id="IPR028748">
    <property type="entry name" value="CATSPERB"/>
</dbReference>
<proteinExistence type="predicted"/>
<protein>
    <recommendedName>
        <fullName evidence="8">Cation channel sperm-associated protein subunit beta</fullName>
    </recommendedName>
</protein>
<evidence type="ECO:0000259" key="5">
    <source>
        <dbReference type="Pfam" id="PF22831"/>
    </source>
</evidence>
<dbReference type="GeneTree" id="ENSGT00390000008198"/>
<keyword evidence="1" id="KW-0812">Transmembrane</keyword>
<dbReference type="InterPro" id="IPR048789">
    <property type="entry name" value="CATSPERB_C"/>
</dbReference>